<protein>
    <submittedName>
        <fullName evidence="1">Uncharacterized protein</fullName>
    </submittedName>
</protein>
<name>A0ABS4GG84_9FIRM</name>
<evidence type="ECO:0000313" key="1">
    <source>
        <dbReference type="EMBL" id="MBP1926689.1"/>
    </source>
</evidence>
<sequence length="44" mass="5037">MTISIAEIADRIGRIGLEMIRGHRITDNFSIFRQIWFSSGKAEV</sequence>
<organism evidence="1 2">
    <name type="scientific">Sedimentibacter acidaminivorans</name>
    <dbReference type="NCBI Taxonomy" id="913099"/>
    <lineage>
        <taxon>Bacteria</taxon>
        <taxon>Bacillati</taxon>
        <taxon>Bacillota</taxon>
        <taxon>Tissierellia</taxon>
        <taxon>Sedimentibacter</taxon>
    </lineage>
</organism>
<comment type="caution">
    <text evidence="1">The sequence shown here is derived from an EMBL/GenBank/DDBJ whole genome shotgun (WGS) entry which is preliminary data.</text>
</comment>
<keyword evidence="2" id="KW-1185">Reference proteome</keyword>
<proteinExistence type="predicted"/>
<gene>
    <name evidence="1" type="ORF">J2Z76_002559</name>
</gene>
<reference evidence="1 2" key="1">
    <citation type="submission" date="2021-03" db="EMBL/GenBank/DDBJ databases">
        <title>Genomic Encyclopedia of Type Strains, Phase IV (KMG-IV): sequencing the most valuable type-strain genomes for metagenomic binning, comparative biology and taxonomic classification.</title>
        <authorList>
            <person name="Goeker M."/>
        </authorList>
    </citation>
    <scope>NUCLEOTIDE SEQUENCE [LARGE SCALE GENOMIC DNA]</scope>
    <source>
        <strain evidence="1 2">DSM 24004</strain>
    </source>
</reference>
<evidence type="ECO:0000313" key="2">
    <source>
        <dbReference type="Proteomes" id="UP001519342"/>
    </source>
</evidence>
<dbReference type="RefSeq" id="WP_280922404.1">
    <property type="nucleotide sequence ID" value="NZ_JAGGKS010000008.1"/>
</dbReference>
<dbReference type="EMBL" id="JAGGKS010000008">
    <property type="protein sequence ID" value="MBP1926689.1"/>
    <property type="molecule type" value="Genomic_DNA"/>
</dbReference>
<accession>A0ABS4GG84</accession>
<dbReference type="Proteomes" id="UP001519342">
    <property type="component" value="Unassembled WGS sequence"/>
</dbReference>